<protein>
    <submittedName>
        <fullName evidence="2">Uncharacterized protein DUF4440</fullName>
    </submittedName>
</protein>
<dbReference type="EMBL" id="QNRK01000016">
    <property type="protein sequence ID" value="RBP11375.1"/>
    <property type="molecule type" value="Genomic_DNA"/>
</dbReference>
<name>A0A366FCE4_9HYPH</name>
<sequence>MNAALSDPLARKGALTSLEEVERRRCKALMDGDVEALGSLLSDDLVHIHLTGKIDDKAGYLSGFKSKFIFKDVERGPLDIRVWDECAVMIGRLTQTIVVRETGERHDIRAVTSQTWRRVEGRWLQTTCHNAPVSD</sequence>
<dbReference type="InterPro" id="IPR027843">
    <property type="entry name" value="DUF4440"/>
</dbReference>
<evidence type="ECO:0000313" key="3">
    <source>
        <dbReference type="Proteomes" id="UP000253529"/>
    </source>
</evidence>
<feature type="domain" description="DUF4440" evidence="1">
    <location>
        <begin position="18"/>
        <end position="124"/>
    </location>
</feature>
<keyword evidence="3" id="KW-1185">Reference proteome</keyword>
<reference evidence="2 3" key="1">
    <citation type="submission" date="2018-06" db="EMBL/GenBank/DDBJ databases">
        <title>Genomic Encyclopedia of Type Strains, Phase IV (KMG-IV): sequencing the most valuable type-strain genomes for metagenomic binning, comparative biology and taxonomic classification.</title>
        <authorList>
            <person name="Goeker M."/>
        </authorList>
    </citation>
    <scope>NUCLEOTIDE SEQUENCE [LARGE SCALE GENOMIC DNA]</scope>
    <source>
        <strain evidence="2 3">DSM 24875</strain>
    </source>
</reference>
<dbReference type="Proteomes" id="UP000253529">
    <property type="component" value="Unassembled WGS sequence"/>
</dbReference>
<dbReference type="Pfam" id="PF14534">
    <property type="entry name" value="DUF4440"/>
    <property type="match status" value="1"/>
</dbReference>
<proteinExistence type="predicted"/>
<dbReference type="AlphaFoldDB" id="A0A366FCE4"/>
<comment type="caution">
    <text evidence="2">The sequence shown here is derived from an EMBL/GenBank/DDBJ whole genome shotgun (WGS) entry which is preliminary data.</text>
</comment>
<dbReference type="InterPro" id="IPR032710">
    <property type="entry name" value="NTF2-like_dom_sf"/>
</dbReference>
<accession>A0A366FCE4</accession>
<dbReference type="Gene3D" id="3.10.450.50">
    <property type="match status" value="1"/>
</dbReference>
<gene>
    <name evidence="2" type="ORF">DFR50_11669</name>
</gene>
<evidence type="ECO:0000313" key="2">
    <source>
        <dbReference type="EMBL" id="RBP11375.1"/>
    </source>
</evidence>
<dbReference type="RefSeq" id="WP_170153231.1">
    <property type="nucleotide sequence ID" value="NZ_QNRK01000016.1"/>
</dbReference>
<dbReference type="SUPFAM" id="SSF54427">
    <property type="entry name" value="NTF2-like"/>
    <property type="match status" value="1"/>
</dbReference>
<organism evidence="2 3">
    <name type="scientific">Roseiarcus fermentans</name>
    <dbReference type="NCBI Taxonomy" id="1473586"/>
    <lineage>
        <taxon>Bacteria</taxon>
        <taxon>Pseudomonadati</taxon>
        <taxon>Pseudomonadota</taxon>
        <taxon>Alphaproteobacteria</taxon>
        <taxon>Hyphomicrobiales</taxon>
        <taxon>Roseiarcaceae</taxon>
        <taxon>Roseiarcus</taxon>
    </lineage>
</organism>
<evidence type="ECO:0000259" key="1">
    <source>
        <dbReference type="Pfam" id="PF14534"/>
    </source>
</evidence>